<dbReference type="PANTHER" id="PTHR45956:SF6">
    <property type="entry name" value="RUN DOMAIN-CONTAINING PROTEIN"/>
    <property type="match status" value="1"/>
</dbReference>
<accession>A0AAV7I9M5</accession>
<proteinExistence type="predicted"/>
<keyword evidence="4" id="KW-1185">Reference proteome</keyword>
<name>A0AAV7I9M5_COTGL</name>
<feature type="region of interest" description="Disordered" evidence="2">
    <location>
        <begin position="1"/>
        <end position="20"/>
    </location>
</feature>
<dbReference type="PANTHER" id="PTHR45956">
    <property type="entry name" value="RUN AND FYVE DOMAIN-CONTAINING PROTEIN 2-LIKE PROTEIN"/>
    <property type="match status" value="1"/>
</dbReference>
<keyword evidence="1" id="KW-0175">Coiled coil</keyword>
<dbReference type="InterPro" id="IPR047335">
    <property type="entry name" value="RUFY1-3"/>
</dbReference>
<dbReference type="EMBL" id="JAHXZJ010001119">
    <property type="protein sequence ID" value="KAH0555226.1"/>
    <property type="molecule type" value="Genomic_DNA"/>
</dbReference>
<dbReference type="SUPFAM" id="SSF140741">
    <property type="entry name" value="RUN domain-like"/>
    <property type="match status" value="1"/>
</dbReference>
<protein>
    <submittedName>
        <fullName evidence="3">Uncharacterized protein</fullName>
    </submittedName>
</protein>
<dbReference type="Gene3D" id="1.20.58.900">
    <property type="match status" value="1"/>
</dbReference>
<reference evidence="3 4" key="1">
    <citation type="journal article" date="2021" name="J. Hered.">
        <title>A chromosome-level genome assembly of the parasitoid wasp, Cotesia glomerata (Hymenoptera: Braconidae).</title>
        <authorList>
            <person name="Pinto B.J."/>
            <person name="Weis J.J."/>
            <person name="Gamble T."/>
            <person name="Ode P.J."/>
            <person name="Paul R."/>
            <person name="Zaspel J.M."/>
        </authorList>
    </citation>
    <scope>NUCLEOTIDE SEQUENCE [LARGE SCALE GENOMIC DNA]</scope>
    <source>
        <strain evidence="3">CgM1</strain>
    </source>
</reference>
<gene>
    <name evidence="3" type="ORF">KQX54_016190</name>
</gene>
<dbReference type="AlphaFoldDB" id="A0AAV7I9M5"/>
<evidence type="ECO:0000313" key="3">
    <source>
        <dbReference type="EMBL" id="KAH0555226.1"/>
    </source>
</evidence>
<comment type="caution">
    <text evidence="3">The sequence shown here is derived from an EMBL/GenBank/DDBJ whole genome shotgun (WGS) entry which is preliminary data.</text>
</comment>
<evidence type="ECO:0000256" key="2">
    <source>
        <dbReference type="SAM" id="MobiDB-lite"/>
    </source>
</evidence>
<dbReference type="GO" id="GO:0005737">
    <property type="term" value="C:cytoplasm"/>
    <property type="evidence" value="ECO:0007669"/>
    <property type="project" value="TreeGrafter"/>
</dbReference>
<evidence type="ECO:0000313" key="4">
    <source>
        <dbReference type="Proteomes" id="UP000826195"/>
    </source>
</evidence>
<dbReference type="InterPro" id="IPR037213">
    <property type="entry name" value="Run_dom_sf"/>
</dbReference>
<evidence type="ECO:0000256" key="1">
    <source>
        <dbReference type="ARBA" id="ARBA00023054"/>
    </source>
</evidence>
<organism evidence="3 4">
    <name type="scientific">Cotesia glomerata</name>
    <name type="common">Lepidopteran parasitic wasp</name>
    <name type="synonym">Apanteles glomeratus</name>
    <dbReference type="NCBI Taxonomy" id="32391"/>
    <lineage>
        <taxon>Eukaryota</taxon>
        <taxon>Metazoa</taxon>
        <taxon>Ecdysozoa</taxon>
        <taxon>Arthropoda</taxon>
        <taxon>Hexapoda</taxon>
        <taxon>Insecta</taxon>
        <taxon>Pterygota</taxon>
        <taxon>Neoptera</taxon>
        <taxon>Endopterygota</taxon>
        <taxon>Hymenoptera</taxon>
        <taxon>Apocrita</taxon>
        <taxon>Ichneumonoidea</taxon>
        <taxon>Braconidae</taxon>
        <taxon>Microgastrinae</taxon>
        <taxon>Cotesia</taxon>
    </lineage>
</organism>
<dbReference type="Proteomes" id="UP000826195">
    <property type="component" value="Unassembled WGS sequence"/>
</dbReference>
<sequence>MRQEKNTKIRPPGDIQHGGAMIDQDMAGAQDTIYLCNFRVSVDGEWLCLKELQDVEFSMQDSMQRSPSPPLAISGIEKTHHRHNDSCLRLNQQRQLRSQSDLKNELCDILSPPQIHHFSLSRDPVIIERSNLVNISKLIVKELIETSLKYGRMLDSDHMPLQHFFIVLEHVLRHGLRPKKVDPKL</sequence>